<dbReference type="EMBL" id="BAABLV010000005">
    <property type="protein sequence ID" value="GAA4889128.1"/>
    <property type="molecule type" value="Genomic_DNA"/>
</dbReference>
<evidence type="ECO:0000313" key="3">
    <source>
        <dbReference type="Proteomes" id="UP001501521"/>
    </source>
</evidence>
<accession>A0ABP9EZA1</accession>
<feature type="compositionally biased region" description="Low complexity" evidence="1">
    <location>
        <begin position="21"/>
        <end position="30"/>
    </location>
</feature>
<proteinExistence type="predicted"/>
<feature type="region of interest" description="Disordered" evidence="1">
    <location>
        <begin position="1"/>
        <end position="30"/>
    </location>
</feature>
<organism evidence="2 3">
    <name type="scientific">Tessaracoccus lubricantis</name>
    <dbReference type="NCBI Taxonomy" id="545543"/>
    <lineage>
        <taxon>Bacteria</taxon>
        <taxon>Bacillati</taxon>
        <taxon>Actinomycetota</taxon>
        <taxon>Actinomycetes</taxon>
        <taxon>Propionibacteriales</taxon>
        <taxon>Propionibacteriaceae</taxon>
        <taxon>Tessaracoccus</taxon>
    </lineage>
</organism>
<evidence type="ECO:0000313" key="2">
    <source>
        <dbReference type="EMBL" id="GAA4889128.1"/>
    </source>
</evidence>
<dbReference type="Proteomes" id="UP001501521">
    <property type="component" value="Unassembled WGS sequence"/>
</dbReference>
<reference evidence="3" key="1">
    <citation type="journal article" date="2019" name="Int. J. Syst. Evol. Microbiol.">
        <title>The Global Catalogue of Microorganisms (GCM) 10K type strain sequencing project: providing services to taxonomists for standard genome sequencing and annotation.</title>
        <authorList>
            <consortium name="The Broad Institute Genomics Platform"/>
            <consortium name="The Broad Institute Genome Sequencing Center for Infectious Disease"/>
            <person name="Wu L."/>
            <person name="Ma J."/>
        </authorList>
    </citation>
    <scope>NUCLEOTIDE SEQUENCE [LARGE SCALE GENOMIC DNA]</scope>
    <source>
        <strain evidence="3">JCM 19125</strain>
    </source>
</reference>
<protein>
    <submittedName>
        <fullName evidence="2">Uncharacterized protein</fullName>
    </submittedName>
</protein>
<comment type="caution">
    <text evidence="2">The sequence shown here is derived from an EMBL/GenBank/DDBJ whole genome shotgun (WGS) entry which is preliminary data.</text>
</comment>
<keyword evidence="3" id="KW-1185">Reference proteome</keyword>
<gene>
    <name evidence="2" type="ORF">GCM10025789_01840</name>
</gene>
<name>A0ABP9EZA1_9ACTN</name>
<evidence type="ECO:0000256" key="1">
    <source>
        <dbReference type="SAM" id="MobiDB-lite"/>
    </source>
</evidence>
<sequence>MTGVGGDDGHVTATVPLTPDSAGRSGAATARAREQQHVIATHFTVIEGWLELLDDDDVDPAMRRRAAHVLRARTMELRLELDALMHRLQRLD</sequence>